<reference evidence="1" key="1">
    <citation type="submission" date="2017-05" db="EMBL/GenBank/DDBJ databases">
        <title>The Genome Sequence of Enterococcus sp. 9D6_DIV0238.</title>
        <authorList>
            <consortium name="The Broad Institute Genomics Platform"/>
            <consortium name="The Broad Institute Genomic Center for Infectious Diseases"/>
            <person name="Earl A."/>
            <person name="Manson A."/>
            <person name="Schwartman J."/>
            <person name="Gilmore M."/>
            <person name="Abouelleil A."/>
            <person name="Cao P."/>
            <person name="Chapman S."/>
            <person name="Cusick C."/>
            <person name="Shea T."/>
            <person name="Young S."/>
            <person name="Neafsey D."/>
            <person name="Nusbaum C."/>
            <person name="Birren B."/>
        </authorList>
    </citation>
    <scope>NUCLEOTIDE SEQUENCE [LARGE SCALE GENOMIC DNA]</scope>
    <source>
        <strain evidence="1">9D6_DIV0238</strain>
    </source>
</reference>
<proteinExistence type="predicted"/>
<comment type="caution">
    <text evidence="1">The sequence shown here is derived from an EMBL/GenBank/DDBJ whole genome shotgun (WGS) entry which is preliminary data.</text>
</comment>
<evidence type="ECO:0000313" key="1">
    <source>
        <dbReference type="EMBL" id="OUZ34761.1"/>
    </source>
</evidence>
<organism evidence="1">
    <name type="scientific">Candidatus Enterococcus dunnyi</name>
    <dbReference type="NCBI Taxonomy" id="1834192"/>
    <lineage>
        <taxon>Bacteria</taxon>
        <taxon>Bacillati</taxon>
        <taxon>Bacillota</taxon>
        <taxon>Bacilli</taxon>
        <taxon>Lactobacillales</taxon>
        <taxon>Enterococcaceae</taxon>
        <taxon>Enterococcus</taxon>
    </lineage>
</organism>
<gene>
    <name evidence="1" type="ORF">A5889_000236</name>
</gene>
<dbReference type="AlphaFoldDB" id="A0A200JD23"/>
<sequence>MSETIKKTRKTRKQGNTYITTLPKEVIQALSLIHI</sequence>
<protein>
    <submittedName>
        <fullName evidence="1">Uncharacterized protein</fullName>
    </submittedName>
</protein>
<accession>A0A200JD23</accession>
<dbReference type="EMBL" id="NIBQ01000001">
    <property type="protein sequence ID" value="OUZ34761.1"/>
    <property type="molecule type" value="Genomic_DNA"/>
</dbReference>
<name>A0A200JD23_9ENTE</name>